<keyword evidence="4" id="KW-0808">Transferase</keyword>
<evidence type="ECO:0000256" key="3">
    <source>
        <dbReference type="ARBA" id="ARBA00012461"/>
    </source>
</evidence>
<evidence type="ECO:0000256" key="5">
    <source>
        <dbReference type="ARBA" id="ARBA00022695"/>
    </source>
</evidence>
<dbReference type="CDD" id="cd04181">
    <property type="entry name" value="NTP_transferase"/>
    <property type="match status" value="1"/>
</dbReference>
<accession>A0A1F5H534</accession>
<dbReference type="GO" id="GO:0046872">
    <property type="term" value="F:metal ion binding"/>
    <property type="evidence" value="ECO:0007669"/>
    <property type="project" value="UniProtKB-KW"/>
</dbReference>
<dbReference type="InterPro" id="IPR005907">
    <property type="entry name" value="G1P_thy_trans_s"/>
</dbReference>
<dbReference type="SUPFAM" id="SSF53448">
    <property type="entry name" value="Nucleotide-diphospho-sugar transferases"/>
    <property type="match status" value="1"/>
</dbReference>
<dbReference type="AlphaFoldDB" id="A0A1F5H534"/>
<comment type="catalytic activity">
    <reaction evidence="8">
        <text>dTTP + alpha-D-glucose 1-phosphate + H(+) = dTDP-alpha-D-glucose + diphosphate</text>
        <dbReference type="Rhea" id="RHEA:15225"/>
        <dbReference type="ChEBI" id="CHEBI:15378"/>
        <dbReference type="ChEBI" id="CHEBI:33019"/>
        <dbReference type="ChEBI" id="CHEBI:37568"/>
        <dbReference type="ChEBI" id="CHEBI:57477"/>
        <dbReference type="ChEBI" id="CHEBI:58601"/>
        <dbReference type="EC" id="2.7.7.24"/>
    </reaction>
</comment>
<organism evidence="10 11">
    <name type="scientific">Candidatus Curtissbacteria bacterium RIFCSPLOWO2_01_FULL_42_50</name>
    <dbReference type="NCBI Taxonomy" id="1797730"/>
    <lineage>
        <taxon>Bacteria</taxon>
        <taxon>Candidatus Curtissiibacteriota</taxon>
    </lineage>
</organism>
<dbReference type="InterPro" id="IPR029044">
    <property type="entry name" value="Nucleotide-diphossugar_trans"/>
</dbReference>
<dbReference type="Gene3D" id="3.90.550.10">
    <property type="entry name" value="Spore Coat Polysaccharide Biosynthesis Protein SpsA, Chain A"/>
    <property type="match status" value="1"/>
</dbReference>
<evidence type="ECO:0000256" key="8">
    <source>
        <dbReference type="ARBA" id="ARBA00049336"/>
    </source>
</evidence>
<dbReference type="InterPro" id="IPR005835">
    <property type="entry name" value="NTP_transferase_dom"/>
</dbReference>
<keyword evidence="5" id="KW-0548">Nucleotidyltransferase</keyword>
<evidence type="ECO:0000256" key="6">
    <source>
        <dbReference type="ARBA" id="ARBA00022723"/>
    </source>
</evidence>
<dbReference type="EMBL" id="MFBT01000021">
    <property type="protein sequence ID" value="OGD99240.1"/>
    <property type="molecule type" value="Genomic_DNA"/>
</dbReference>
<evidence type="ECO:0000256" key="1">
    <source>
        <dbReference type="ARBA" id="ARBA00001946"/>
    </source>
</evidence>
<gene>
    <name evidence="10" type="ORF">A3B54_01575</name>
</gene>
<sequence length="247" mass="27952">MTKNVQVGVILVGGKGTRLGWLGKFLPKSLVPIGQKPMLYYITRNLLSMKINKVYLLVNYKKNLIKNYLFGEPEFQKMSFKFIHSKPDFGLADVILITGRYIKEPFVVFLGDDLTISPQISQFPKDGFSKKAIAQEAVIKENNPKILSQTCEVFFDKSGKITKAVEKPQKPKSTYRGCGIYFFQPEVFKYIEKTLPSKSTGKREITDTINLIAQDGKAFAWKIDGVNVNVNTQDDLTKATKYLFANV</sequence>
<comment type="similarity">
    <text evidence="2">Belongs to the glucose-1-phosphate thymidylyltransferase family.</text>
</comment>
<comment type="caution">
    <text evidence="10">The sequence shown here is derived from an EMBL/GenBank/DDBJ whole genome shotgun (WGS) entry which is preliminary data.</text>
</comment>
<proteinExistence type="inferred from homology"/>
<evidence type="ECO:0000259" key="9">
    <source>
        <dbReference type="Pfam" id="PF00483"/>
    </source>
</evidence>
<dbReference type="GO" id="GO:0008879">
    <property type="term" value="F:glucose-1-phosphate thymidylyltransferase activity"/>
    <property type="evidence" value="ECO:0007669"/>
    <property type="project" value="UniProtKB-EC"/>
</dbReference>
<dbReference type="PANTHER" id="PTHR43532:SF1">
    <property type="entry name" value="GLUCOSE-1-PHOSPHATE THYMIDYLYLTRANSFERASE 1"/>
    <property type="match status" value="1"/>
</dbReference>
<name>A0A1F5H534_9BACT</name>
<comment type="cofactor">
    <cofactor evidence="1">
        <name>Mg(2+)</name>
        <dbReference type="ChEBI" id="CHEBI:18420"/>
    </cofactor>
</comment>
<dbReference type="Proteomes" id="UP000177039">
    <property type="component" value="Unassembled WGS sequence"/>
</dbReference>
<reference evidence="10 11" key="1">
    <citation type="journal article" date="2016" name="Nat. Commun.">
        <title>Thousands of microbial genomes shed light on interconnected biogeochemical processes in an aquifer system.</title>
        <authorList>
            <person name="Anantharaman K."/>
            <person name="Brown C.T."/>
            <person name="Hug L.A."/>
            <person name="Sharon I."/>
            <person name="Castelle C.J."/>
            <person name="Probst A.J."/>
            <person name="Thomas B.C."/>
            <person name="Singh A."/>
            <person name="Wilkins M.J."/>
            <person name="Karaoz U."/>
            <person name="Brodie E.L."/>
            <person name="Williams K.H."/>
            <person name="Hubbard S.S."/>
            <person name="Banfield J.F."/>
        </authorList>
    </citation>
    <scope>NUCLEOTIDE SEQUENCE [LARGE SCALE GENOMIC DNA]</scope>
</reference>
<evidence type="ECO:0000256" key="7">
    <source>
        <dbReference type="ARBA" id="ARBA00022842"/>
    </source>
</evidence>
<evidence type="ECO:0000256" key="4">
    <source>
        <dbReference type="ARBA" id="ARBA00022679"/>
    </source>
</evidence>
<evidence type="ECO:0000313" key="11">
    <source>
        <dbReference type="Proteomes" id="UP000177039"/>
    </source>
</evidence>
<dbReference type="Pfam" id="PF00483">
    <property type="entry name" value="NTP_transferase"/>
    <property type="match status" value="1"/>
</dbReference>
<evidence type="ECO:0000256" key="2">
    <source>
        <dbReference type="ARBA" id="ARBA00010480"/>
    </source>
</evidence>
<evidence type="ECO:0000313" key="10">
    <source>
        <dbReference type="EMBL" id="OGD99240.1"/>
    </source>
</evidence>
<feature type="domain" description="Nucleotidyl transferase" evidence="9">
    <location>
        <begin position="8"/>
        <end position="219"/>
    </location>
</feature>
<dbReference type="PANTHER" id="PTHR43532">
    <property type="entry name" value="GLUCOSE-1-PHOSPHATE THYMIDYLYLTRANSFERASE"/>
    <property type="match status" value="1"/>
</dbReference>
<dbReference type="EC" id="2.7.7.24" evidence="3"/>
<protein>
    <recommendedName>
        <fullName evidence="3">glucose-1-phosphate thymidylyltransferase</fullName>
        <ecNumber evidence="3">2.7.7.24</ecNumber>
    </recommendedName>
</protein>
<keyword evidence="6" id="KW-0479">Metal-binding</keyword>
<keyword evidence="7" id="KW-0460">Magnesium</keyword>